<feature type="binding site" evidence="12">
    <location>
        <position position="79"/>
    </location>
    <ligand>
        <name>Mg(2+)</name>
        <dbReference type="ChEBI" id="CHEBI:18420"/>
        <label>1</label>
    </ligand>
</feature>
<dbReference type="Gene3D" id="1.10.4080.10">
    <property type="entry name" value="ADP-ribosylation/Crystallin J1"/>
    <property type="match status" value="1"/>
</dbReference>
<dbReference type="EMBL" id="CAJNOK010017036">
    <property type="protein sequence ID" value="CAF1256425.1"/>
    <property type="molecule type" value="Genomic_DNA"/>
</dbReference>
<evidence type="ECO:0000256" key="3">
    <source>
        <dbReference type="ARBA" id="ARBA00022801"/>
    </source>
</evidence>
<dbReference type="Proteomes" id="UP000663829">
    <property type="component" value="Unassembled WGS sequence"/>
</dbReference>
<name>A0A815GPJ3_9BILA</name>
<feature type="binding site" evidence="12">
    <location>
        <position position="317"/>
    </location>
    <ligand>
        <name>Mg(2+)</name>
        <dbReference type="ChEBI" id="CHEBI:18420"/>
        <label>1</label>
    </ligand>
</feature>
<dbReference type="SUPFAM" id="SSF101478">
    <property type="entry name" value="ADP-ribosylglycohydrolase"/>
    <property type="match status" value="1"/>
</dbReference>
<dbReference type="EC" id="3.2.1.143" evidence="2"/>
<feature type="binding site" evidence="12">
    <location>
        <position position="78"/>
    </location>
    <ligand>
        <name>Mg(2+)</name>
        <dbReference type="ChEBI" id="CHEBI:18420"/>
        <label>1</label>
    </ligand>
</feature>
<dbReference type="PANTHER" id="PTHR16222:SF24">
    <property type="entry name" value="ADP-RIBOSYLHYDROLASE ARH3"/>
    <property type="match status" value="1"/>
</dbReference>
<comment type="similarity">
    <text evidence="1">Belongs to the ADP-ribosylglycohydrolase family.</text>
</comment>
<dbReference type="PANTHER" id="PTHR16222">
    <property type="entry name" value="ADP-RIBOSYLGLYCOHYDROLASE"/>
    <property type="match status" value="1"/>
</dbReference>
<evidence type="ECO:0000256" key="11">
    <source>
        <dbReference type="ARBA" id="ARBA00049015"/>
    </source>
</evidence>
<evidence type="ECO:0000313" key="13">
    <source>
        <dbReference type="EMBL" id="CAF1256425.1"/>
    </source>
</evidence>
<evidence type="ECO:0000256" key="8">
    <source>
        <dbReference type="ARBA" id="ARBA00042850"/>
    </source>
</evidence>
<evidence type="ECO:0000256" key="9">
    <source>
        <dbReference type="ARBA" id="ARBA00043187"/>
    </source>
</evidence>
<dbReference type="GO" id="GO:0004649">
    <property type="term" value="F:poly(ADP-ribose) glycohydrolase activity"/>
    <property type="evidence" value="ECO:0007669"/>
    <property type="project" value="UniProtKB-EC"/>
</dbReference>
<dbReference type="EMBL" id="CAJNOQ010014501">
    <property type="protein sequence ID" value="CAF1342844.1"/>
    <property type="molecule type" value="Genomic_DNA"/>
</dbReference>
<protein>
    <recommendedName>
        <fullName evidence="4">ADP-ribosylhydrolase ARH3</fullName>
        <ecNumber evidence="2">3.2.1.143</ecNumber>
    </recommendedName>
    <alternativeName>
        <fullName evidence="5">ADP-ribose glycohydrolase ARH3</fullName>
    </alternativeName>
    <alternativeName>
        <fullName evidence="6">ADP-ribosylhydrolase 3</fullName>
    </alternativeName>
    <alternativeName>
        <fullName evidence="9">O-acetyl-ADP-ribose deacetylase ARH3</fullName>
    </alternativeName>
    <alternativeName>
        <fullName evidence="10">Poly(ADP-ribose) glycohydrolase ARH3</fullName>
    </alternativeName>
    <alternativeName>
        <fullName evidence="8">[Protein ADP-ribosylarginine] hydrolase-like protein 2</fullName>
    </alternativeName>
    <alternativeName>
        <fullName evidence="7">[Protein ADP-ribosylserine] hydrolase</fullName>
    </alternativeName>
</protein>
<dbReference type="EMBL" id="CAJOBC010059852">
    <property type="protein sequence ID" value="CAF4205437.1"/>
    <property type="molecule type" value="Genomic_DNA"/>
</dbReference>
<comment type="catalytic activity">
    <reaction evidence="11">
        <text>alpha-NAD(+) + H2O = ADP-D-ribose + nicotinamide + H(+)</text>
        <dbReference type="Rhea" id="RHEA:68792"/>
        <dbReference type="ChEBI" id="CHEBI:15377"/>
        <dbReference type="ChEBI" id="CHEBI:15378"/>
        <dbReference type="ChEBI" id="CHEBI:17154"/>
        <dbReference type="ChEBI" id="CHEBI:57967"/>
        <dbReference type="ChEBI" id="CHEBI:77017"/>
    </reaction>
</comment>
<comment type="caution">
    <text evidence="14">The sequence shown here is derived from an EMBL/GenBank/DDBJ whole genome shotgun (WGS) entry which is preliminary data.</text>
</comment>
<evidence type="ECO:0000256" key="1">
    <source>
        <dbReference type="ARBA" id="ARBA00010702"/>
    </source>
</evidence>
<dbReference type="Pfam" id="PF03747">
    <property type="entry name" value="ADP_ribosyl_GH"/>
    <property type="match status" value="1"/>
</dbReference>
<evidence type="ECO:0000256" key="6">
    <source>
        <dbReference type="ARBA" id="ARBA00042471"/>
    </source>
</evidence>
<evidence type="ECO:0000313" key="15">
    <source>
        <dbReference type="EMBL" id="CAF4063392.1"/>
    </source>
</evidence>
<dbReference type="Proteomes" id="UP000677228">
    <property type="component" value="Unassembled WGS sequence"/>
</dbReference>
<dbReference type="InterPro" id="IPR036705">
    <property type="entry name" value="Ribosyl_crysJ1_sf"/>
</dbReference>
<dbReference type="AlphaFoldDB" id="A0A815GPJ3"/>
<evidence type="ECO:0000256" key="7">
    <source>
        <dbReference type="ARBA" id="ARBA00042722"/>
    </source>
</evidence>
<evidence type="ECO:0000256" key="12">
    <source>
        <dbReference type="PIRSR" id="PIRSR605502-1"/>
    </source>
</evidence>
<dbReference type="EMBL" id="CAJOBA010038590">
    <property type="protein sequence ID" value="CAF4063392.1"/>
    <property type="molecule type" value="Genomic_DNA"/>
</dbReference>
<keyword evidence="3" id="KW-0378">Hydrolase</keyword>
<feature type="binding site" evidence="12">
    <location>
        <position position="315"/>
    </location>
    <ligand>
        <name>Mg(2+)</name>
        <dbReference type="ChEBI" id="CHEBI:18420"/>
        <label>1</label>
    </ligand>
</feature>
<dbReference type="Proteomes" id="UP000681722">
    <property type="component" value="Unassembled WGS sequence"/>
</dbReference>
<dbReference type="InterPro" id="IPR050792">
    <property type="entry name" value="ADP-ribosylglycohydrolase"/>
</dbReference>
<evidence type="ECO:0000256" key="10">
    <source>
        <dbReference type="ARBA" id="ARBA00043193"/>
    </source>
</evidence>
<accession>A0A815GPJ3</accession>
<comment type="cofactor">
    <cofactor evidence="12">
        <name>Mg(2+)</name>
        <dbReference type="ChEBI" id="CHEBI:18420"/>
    </cofactor>
    <text evidence="12">Binds 2 magnesium ions per subunit.</text>
</comment>
<evidence type="ECO:0000256" key="2">
    <source>
        <dbReference type="ARBA" id="ARBA00012255"/>
    </source>
</evidence>
<feature type="binding site" evidence="12">
    <location>
        <position position="318"/>
    </location>
    <ligand>
        <name>Mg(2+)</name>
        <dbReference type="ChEBI" id="CHEBI:18420"/>
        <label>1</label>
    </ligand>
</feature>
<sequence>MPLTTDEIMNRALGLVLGVAVGDAKGIGYELLTRQQILELKQTREKENESTDEKEMLYPHVTTSNPYIPHDWPCGRWTDDTQLTLAMVRAISKSIETKTPLFSNEGMSYIVEEHITEWKECVHGWGGTKTAIENLNNKSHTYKNSGNTTSVGNGVLMKIAPLAFYYYILDEKTPVERLERDDEIEILCRMTHNTTVAVMSACVFVKMSIYAFKHSLSSHAERLSFLDYASQVAIHYEHKYGLDIDKDVKNILSTRIKRYIQELKQTDSISEETLISVSNGGTFFCVDSLSMVIGLLACQVPSFDTVVRATEIGGDTDSNAAMIGALVGGMKGQKEIDEHHVKYLYRTDYVRQVGEEFGAKLVDFYEK</sequence>
<keyword evidence="12" id="KW-0479">Metal-binding</keyword>
<keyword evidence="17" id="KW-1185">Reference proteome</keyword>
<evidence type="ECO:0000313" key="17">
    <source>
        <dbReference type="Proteomes" id="UP000663829"/>
    </source>
</evidence>
<dbReference type="OrthoDB" id="410104at2759"/>
<evidence type="ECO:0000313" key="14">
    <source>
        <dbReference type="EMBL" id="CAF1342844.1"/>
    </source>
</evidence>
<evidence type="ECO:0000256" key="4">
    <source>
        <dbReference type="ARBA" id="ARBA00041057"/>
    </source>
</evidence>
<gene>
    <name evidence="14" type="ORF">GPM918_LOCUS30517</name>
    <name evidence="13" type="ORF">OVA965_LOCUS26517</name>
    <name evidence="16" type="ORF">SRO942_LOCUS31134</name>
    <name evidence="15" type="ORF">TMI583_LOCUS27258</name>
</gene>
<feature type="binding site" evidence="12">
    <location>
        <position position="80"/>
    </location>
    <ligand>
        <name>Mg(2+)</name>
        <dbReference type="ChEBI" id="CHEBI:18420"/>
        <label>1</label>
    </ligand>
</feature>
<organism evidence="14 17">
    <name type="scientific">Didymodactylos carnosus</name>
    <dbReference type="NCBI Taxonomy" id="1234261"/>
    <lineage>
        <taxon>Eukaryota</taxon>
        <taxon>Metazoa</taxon>
        <taxon>Spiralia</taxon>
        <taxon>Gnathifera</taxon>
        <taxon>Rotifera</taxon>
        <taxon>Eurotatoria</taxon>
        <taxon>Bdelloidea</taxon>
        <taxon>Philodinida</taxon>
        <taxon>Philodinidae</taxon>
        <taxon>Didymodactylos</taxon>
    </lineage>
</organism>
<evidence type="ECO:0000313" key="16">
    <source>
        <dbReference type="EMBL" id="CAF4205437.1"/>
    </source>
</evidence>
<dbReference type="InterPro" id="IPR005502">
    <property type="entry name" value="Ribosyl_crysJ1"/>
</dbReference>
<dbReference type="Proteomes" id="UP000682733">
    <property type="component" value="Unassembled WGS sequence"/>
</dbReference>
<dbReference type="GO" id="GO:0046872">
    <property type="term" value="F:metal ion binding"/>
    <property type="evidence" value="ECO:0007669"/>
    <property type="project" value="UniProtKB-KW"/>
</dbReference>
<evidence type="ECO:0000256" key="5">
    <source>
        <dbReference type="ARBA" id="ARBA00042398"/>
    </source>
</evidence>
<keyword evidence="12" id="KW-0460">Magnesium</keyword>
<proteinExistence type="inferred from homology"/>
<reference evidence="14" key="1">
    <citation type="submission" date="2021-02" db="EMBL/GenBank/DDBJ databases">
        <authorList>
            <person name="Nowell W R."/>
        </authorList>
    </citation>
    <scope>NUCLEOTIDE SEQUENCE</scope>
</reference>